<dbReference type="SUPFAM" id="SSF53092">
    <property type="entry name" value="Creatinase/prolidase N-terminal domain"/>
    <property type="match status" value="1"/>
</dbReference>
<evidence type="ECO:0000256" key="7">
    <source>
        <dbReference type="ARBA" id="ARBA00022723"/>
    </source>
</evidence>
<accession>A0ABR0JCD8</accession>
<evidence type="ECO:0000259" key="15">
    <source>
        <dbReference type="SMART" id="SM01011"/>
    </source>
</evidence>
<evidence type="ECO:0000256" key="12">
    <source>
        <dbReference type="ARBA" id="ARBA00032413"/>
    </source>
</evidence>
<dbReference type="InterPro" id="IPR000994">
    <property type="entry name" value="Pept_M24"/>
</dbReference>
<evidence type="ECO:0000256" key="3">
    <source>
        <dbReference type="ARBA" id="ARBA00002443"/>
    </source>
</evidence>
<evidence type="ECO:0000313" key="17">
    <source>
        <dbReference type="Proteomes" id="UP001345691"/>
    </source>
</evidence>
<evidence type="ECO:0000256" key="9">
    <source>
        <dbReference type="ARBA" id="ARBA00023049"/>
    </source>
</evidence>
<dbReference type="InterPro" id="IPR036005">
    <property type="entry name" value="Creatinase/aminopeptidase-like"/>
</dbReference>
<keyword evidence="6" id="KW-0645">Protease</keyword>
<evidence type="ECO:0000256" key="13">
    <source>
        <dbReference type="ARBA" id="ARBA00039164"/>
    </source>
</evidence>
<dbReference type="Gene3D" id="3.90.230.10">
    <property type="entry name" value="Creatinase/methionine aminopeptidase superfamily"/>
    <property type="match status" value="1"/>
</dbReference>
<evidence type="ECO:0000256" key="4">
    <source>
        <dbReference type="ARBA" id="ARBA00008766"/>
    </source>
</evidence>
<name>A0ABR0JCD8_9EURO</name>
<evidence type="ECO:0000256" key="8">
    <source>
        <dbReference type="ARBA" id="ARBA00022801"/>
    </source>
</evidence>
<evidence type="ECO:0000256" key="10">
    <source>
        <dbReference type="ARBA" id="ARBA00023211"/>
    </source>
</evidence>
<dbReference type="EC" id="3.4.11.9" evidence="5"/>
<comment type="caution">
    <text evidence="16">The sequence shown here is derived from an EMBL/GenBank/DDBJ whole genome shotgun (WGS) entry which is preliminary data.</text>
</comment>
<keyword evidence="10" id="KW-0464">Manganese</keyword>
<dbReference type="InterPro" id="IPR029149">
    <property type="entry name" value="Creatin/AminoP/Spt16_N"/>
</dbReference>
<comment type="catalytic activity">
    <reaction evidence="1">
        <text>Release of any N-terminal amino acid, including proline, that is linked to proline, even from a dipeptide or tripeptide.</text>
        <dbReference type="EC" id="3.4.11.9"/>
    </reaction>
</comment>
<dbReference type="Proteomes" id="UP001345691">
    <property type="component" value="Unassembled WGS sequence"/>
</dbReference>
<organism evidence="16 17">
    <name type="scientific">Exophiala sideris</name>
    <dbReference type="NCBI Taxonomy" id="1016849"/>
    <lineage>
        <taxon>Eukaryota</taxon>
        <taxon>Fungi</taxon>
        <taxon>Dikarya</taxon>
        <taxon>Ascomycota</taxon>
        <taxon>Pezizomycotina</taxon>
        <taxon>Eurotiomycetes</taxon>
        <taxon>Chaetothyriomycetidae</taxon>
        <taxon>Chaetothyriales</taxon>
        <taxon>Herpotrichiellaceae</taxon>
        <taxon>Exophiala</taxon>
    </lineage>
</organism>
<keyword evidence="17" id="KW-1185">Reference proteome</keyword>
<protein>
    <recommendedName>
        <fullName evidence="14">Probable Xaa-Pro aminopeptidase PEPP</fullName>
        <ecNumber evidence="5">3.4.11.9</ecNumber>
    </recommendedName>
    <alternativeName>
        <fullName evidence="11">Aminoacylproline aminopeptidase</fullName>
    </alternativeName>
    <alternativeName>
        <fullName evidence="13">Probable Xaa-Pro aminopeptidase pepP</fullName>
    </alternativeName>
    <alternativeName>
        <fullName evidence="12">Prolidase</fullName>
    </alternativeName>
</protein>
<comment type="similarity">
    <text evidence="4">Belongs to the peptidase M24B family.</text>
</comment>
<keyword evidence="9" id="KW-0482">Metalloprotease</keyword>
<keyword evidence="6" id="KW-0031">Aminopeptidase</keyword>
<evidence type="ECO:0000313" key="16">
    <source>
        <dbReference type="EMBL" id="KAK5060672.1"/>
    </source>
</evidence>
<keyword evidence="8" id="KW-0378">Hydrolase</keyword>
<dbReference type="InterPro" id="IPR052433">
    <property type="entry name" value="X-Pro_dipept-like"/>
</dbReference>
<feature type="domain" description="Aminopeptidase P N-terminal" evidence="15">
    <location>
        <begin position="32"/>
        <end position="166"/>
    </location>
</feature>
<comment type="function">
    <text evidence="3">Catalyzes the removal of a penultimate prolyl residue from the N-termini of peptides.</text>
</comment>
<reference evidence="16 17" key="1">
    <citation type="submission" date="2023-08" db="EMBL/GenBank/DDBJ databases">
        <title>Black Yeasts Isolated from many extreme environments.</title>
        <authorList>
            <person name="Coleine C."/>
            <person name="Stajich J.E."/>
            <person name="Selbmann L."/>
        </authorList>
    </citation>
    <scope>NUCLEOTIDE SEQUENCE [LARGE SCALE GENOMIC DNA]</scope>
    <source>
        <strain evidence="16 17">CCFEE 6328</strain>
    </source>
</reference>
<sequence length="469" mass="52939">MRRRASRTLVISSPKEAPDIMTATDDILKEKYPAKVHCRRVAKYLTDAGFPHDGVIYLEAQKTHMVEDDDQAQHFRQRRYFFYLSGCKLPDAYITYNIPQDHLTLFIPPIDPDSVIWAGLPESKEEALEKYDVDHVLYTNEVNAALAAFGPSQKTTVYAIPEQVSEHITFLPFKATEFTSLKTAIDECRVVKDSHEIALIRKANQISTLAHIEAAKVVRTAENEQELYGAFIGTCISHGAHEQAYHSICASGTSCSTLHYVRNDQPLRERLNILLDAGAEYNCYCADITRTFPINGTFTPESKTIYDIVDEMQASCFKLLHANVKWEDVHENAHRVAIRGLLKAGILIGVETEIFDKRVSVAFFPHGLGHYLGMDTHDTGGHADYDDQDTMFKYLRVRGEVPAGAVITVEPGIYFCKFILDPVLENPELSKYIDQSVLDKYWTVGGVRIEDDVHITQDGYENLTDTPKL</sequence>
<dbReference type="SUPFAM" id="SSF55920">
    <property type="entry name" value="Creatinase/aminopeptidase"/>
    <property type="match status" value="1"/>
</dbReference>
<evidence type="ECO:0000256" key="5">
    <source>
        <dbReference type="ARBA" id="ARBA00012574"/>
    </source>
</evidence>
<dbReference type="CDD" id="cd01087">
    <property type="entry name" value="Prolidase"/>
    <property type="match status" value="1"/>
</dbReference>
<dbReference type="Gene3D" id="3.40.350.10">
    <property type="entry name" value="Creatinase/prolidase N-terminal domain"/>
    <property type="match status" value="1"/>
</dbReference>
<dbReference type="Pfam" id="PF05195">
    <property type="entry name" value="AMP_N"/>
    <property type="match status" value="1"/>
</dbReference>
<dbReference type="SMART" id="SM01011">
    <property type="entry name" value="AMP_N"/>
    <property type="match status" value="1"/>
</dbReference>
<keyword evidence="7" id="KW-0479">Metal-binding</keyword>
<dbReference type="InterPro" id="IPR007865">
    <property type="entry name" value="Aminopep_P_N"/>
</dbReference>
<gene>
    <name evidence="16" type="ORF">LTR69_005271</name>
</gene>
<dbReference type="PANTHER" id="PTHR43226">
    <property type="entry name" value="XAA-PRO AMINOPEPTIDASE 3"/>
    <property type="match status" value="1"/>
</dbReference>
<evidence type="ECO:0000256" key="1">
    <source>
        <dbReference type="ARBA" id="ARBA00001424"/>
    </source>
</evidence>
<proteinExistence type="inferred from homology"/>
<evidence type="ECO:0000256" key="11">
    <source>
        <dbReference type="ARBA" id="ARBA00030849"/>
    </source>
</evidence>
<evidence type="ECO:0000256" key="6">
    <source>
        <dbReference type="ARBA" id="ARBA00022438"/>
    </source>
</evidence>
<dbReference type="Pfam" id="PF00557">
    <property type="entry name" value="Peptidase_M24"/>
    <property type="match status" value="1"/>
</dbReference>
<dbReference type="PANTHER" id="PTHR43226:SF1">
    <property type="entry name" value="XAA-PRO DIPEPTIDASE"/>
    <property type="match status" value="1"/>
</dbReference>
<evidence type="ECO:0000256" key="2">
    <source>
        <dbReference type="ARBA" id="ARBA00001936"/>
    </source>
</evidence>
<evidence type="ECO:0000256" key="14">
    <source>
        <dbReference type="ARBA" id="ARBA00039424"/>
    </source>
</evidence>
<comment type="cofactor">
    <cofactor evidence="2">
        <name>Mn(2+)</name>
        <dbReference type="ChEBI" id="CHEBI:29035"/>
    </cofactor>
</comment>
<dbReference type="EMBL" id="JAVRRF010000010">
    <property type="protein sequence ID" value="KAK5060672.1"/>
    <property type="molecule type" value="Genomic_DNA"/>
</dbReference>